<protein>
    <submittedName>
        <fullName evidence="3">Uncharacterized protein</fullName>
    </submittedName>
</protein>
<sequence length="818" mass="90835">MDLFSGGSSQGADSNLYISATKENDLARATLAILHAAKQRSKKSYATGNGNNTTAANKSLNQSHASSSALNPTLKKLNRKSGGLNVSKIPKIGMLPPVVPQSAKNGHDTTLNHSKSMGMGNRSVSASRREVMTPTGRLPLIRLDSEDRKSPEKTLAKISFTMANIEQSKIKEIEVENVQLGAQLNNLNFMIYRKEKEYKQLEEHYTAVMIEHSVNSEGQHKLEVMETKLLRAYEDLNRVEVERKRIEQIVKACAKNPPNNEEQIRNLEQQIDVFVKLISYHQSLMSNAHKEQEQFKKQLVDLQTEIQKLETYQQHQITKVTDIVDRKRRLDLLLMEGDEGRKNFAMHPIESVEIDVGKLKARQQNYKKWKAKLNVTKAFVSEKRLLFESSFRKMIEIAGLRTVETATLLQKENPLQNLEGLIAFIERANDLDKSKRQKEAKIEKLKRDKEELMTELRKWENGIQLIEYGHIERAQKKLYLEDKQFRAVKENQQRQLSLIADLKSGFVNVAKILGIEEGLETESDQTALIERICEKFSKLEHYRNGSKIDLGNGSDTLSADRNDVSNRSSKHIDGDGTNNLLSPQGNRTRKKQPKQAKNSEPVAIQPGGGKASPMAGGNAALIQNASGGLVNASVPMKLGDLRESRDLDSDTEERQQLQQDRLKLKKNLSASGNYTLSKALQPNQVATPSAGGAAAVATADSKDGAGAAKGANSRNHFSVGLKNSFKKNNLTASNPIIGAPLGDKSLSQKQFMKMQAQQQSGATLQFKSKEREGSASKAQNLTMSKPALANSKIPKYVKKTIKFARESGSGGADADGEM</sequence>
<keyword evidence="4" id="KW-1185">Reference proteome</keyword>
<accession>A0A8J8NFG4</accession>
<feature type="compositionally biased region" description="Polar residues" evidence="2">
    <location>
        <begin position="576"/>
        <end position="586"/>
    </location>
</feature>
<reference evidence="3" key="1">
    <citation type="submission" date="2019-06" db="EMBL/GenBank/DDBJ databases">
        <authorList>
            <person name="Zheng W."/>
        </authorList>
    </citation>
    <scope>NUCLEOTIDE SEQUENCE</scope>
    <source>
        <strain evidence="3">QDHG01</strain>
    </source>
</reference>
<feature type="compositionally biased region" description="Basic and acidic residues" evidence="2">
    <location>
        <begin position="558"/>
        <end position="574"/>
    </location>
</feature>
<gene>
    <name evidence="3" type="ORF">FGO68_gene13217</name>
</gene>
<proteinExistence type="predicted"/>
<keyword evidence="1" id="KW-0175">Coiled coil</keyword>
<evidence type="ECO:0000256" key="2">
    <source>
        <dbReference type="SAM" id="MobiDB-lite"/>
    </source>
</evidence>
<evidence type="ECO:0000313" key="3">
    <source>
        <dbReference type="EMBL" id="TNV74063.1"/>
    </source>
</evidence>
<feature type="region of interest" description="Disordered" evidence="2">
    <location>
        <begin position="38"/>
        <end position="131"/>
    </location>
</feature>
<organism evidence="3 4">
    <name type="scientific">Halteria grandinella</name>
    <dbReference type="NCBI Taxonomy" id="5974"/>
    <lineage>
        <taxon>Eukaryota</taxon>
        <taxon>Sar</taxon>
        <taxon>Alveolata</taxon>
        <taxon>Ciliophora</taxon>
        <taxon>Intramacronucleata</taxon>
        <taxon>Spirotrichea</taxon>
        <taxon>Stichotrichia</taxon>
        <taxon>Sporadotrichida</taxon>
        <taxon>Halteriidae</taxon>
        <taxon>Halteria</taxon>
    </lineage>
</organism>
<comment type="caution">
    <text evidence="3">The sequence shown here is derived from an EMBL/GenBank/DDBJ whole genome shotgun (WGS) entry which is preliminary data.</text>
</comment>
<evidence type="ECO:0000256" key="1">
    <source>
        <dbReference type="SAM" id="Coils"/>
    </source>
</evidence>
<dbReference type="EMBL" id="RRYP01017549">
    <property type="protein sequence ID" value="TNV74063.1"/>
    <property type="molecule type" value="Genomic_DNA"/>
</dbReference>
<feature type="region of interest" description="Disordered" evidence="2">
    <location>
        <begin position="545"/>
        <end position="616"/>
    </location>
</feature>
<dbReference type="Proteomes" id="UP000785679">
    <property type="component" value="Unassembled WGS sequence"/>
</dbReference>
<feature type="coiled-coil region" evidence="1">
    <location>
        <begin position="428"/>
        <end position="462"/>
    </location>
</feature>
<name>A0A8J8NFG4_HALGN</name>
<feature type="coiled-coil region" evidence="1">
    <location>
        <begin position="285"/>
        <end position="312"/>
    </location>
</feature>
<feature type="compositionally biased region" description="Low complexity" evidence="2">
    <location>
        <begin position="46"/>
        <end position="57"/>
    </location>
</feature>
<evidence type="ECO:0000313" key="4">
    <source>
        <dbReference type="Proteomes" id="UP000785679"/>
    </source>
</evidence>
<feature type="compositionally biased region" description="Polar residues" evidence="2">
    <location>
        <begin position="102"/>
        <end position="115"/>
    </location>
</feature>
<dbReference type="AlphaFoldDB" id="A0A8J8NFG4"/>
<feature type="region of interest" description="Disordered" evidence="2">
    <location>
        <begin position="756"/>
        <end position="789"/>
    </location>
</feature>
<feature type="compositionally biased region" description="Polar residues" evidence="2">
    <location>
        <begin position="58"/>
        <end position="71"/>
    </location>
</feature>